<dbReference type="EMBL" id="QOVN01000001">
    <property type="protein sequence ID" value="RXG31100.1"/>
    <property type="molecule type" value="Genomic_DNA"/>
</dbReference>
<dbReference type="Proteomes" id="UP000184240">
    <property type="component" value="Unassembled WGS sequence"/>
</dbReference>
<evidence type="ECO:0000313" key="4">
    <source>
        <dbReference type="Proteomes" id="UP000184240"/>
    </source>
</evidence>
<keyword evidence="5" id="KW-1185">Reference proteome</keyword>
<keyword evidence="1" id="KW-0732">Signal</keyword>
<dbReference type="Proteomes" id="UP000290037">
    <property type="component" value="Unassembled WGS sequence"/>
</dbReference>
<feature type="signal peptide" evidence="1">
    <location>
        <begin position="1"/>
        <end position="28"/>
    </location>
</feature>
<evidence type="ECO:0000256" key="1">
    <source>
        <dbReference type="SAM" id="SignalP"/>
    </source>
</evidence>
<feature type="chain" id="PRO_5012545044" description="Outer membrane protein beta-barrel domain-containing protein" evidence="1">
    <location>
        <begin position="29"/>
        <end position="231"/>
    </location>
</feature>
<dbReference type="EMBL" id="FQXT01000002">
    <property type="protein sequence ID" value="SHH79624.1"/>
    <property type="molecule type" value="Genomic_DNA"/>
</dbReference>
<organism evidence="3 4">
    <name type="scientific">Leeuwenhoekiella palythoae</name>
    <dbReference type="NCBI Taxonomy" id="573501"/>
    <lineage>
        <taxon>Bacteria</taxon>
        <taxon>Pseudomonadati</taxon>
        <taxon>Bacteroidota</taxon>
        <taxon>Flavobacteriia</taxon>
        <taxon>Flavobacteriales</taxon>
        <taxon>Flavobacteriaceae</taxon>
        <taxon>Leeuwenhoekiella</taxon>
    </lineage>
</organism>
<evidence type="ECO:0000313" key="2">
    <source>
        <dbReference type="EMBL" id="RXG31100.1"/>
    </source>
</evidence>
<evidence type="ECO:0000313" key="5">
    <source>
        <dbReference type="Proteomes" id="UP000290037"/>
    </source>
</evidence>
<evidence type="ECO:0008006" key="6">
    <source>
        <dbReference type="Google" id="ProtNLM"/>
    </source>
</evidence>
<name>A0A1M5VXB1_9FLAO</name>
<sequence>MSPILKIRNTLKHFLLFLLISTTFAANAQRNSKYASNRIGVQGQYALLDLNTSNFHTNQEAGFLAGLSKRSAFYNNFDLIFGVDFMQTSLSLNASGAASEIEKVKYTWSGAQVKMLLSYLIAGDHFSVEFGPIFQVNGKMELNDENQRALVLDGYTSLRAEDIQEWSRVNGLVTLGLSAGFTRVRFTANYQYGFTNALKRLNDEGLTLKDPAATNFKGNLGLITAGIVLYL</sequence>
<reference evidence="3" key="2">
    <citation type="submission" date="2016-11" db="EMBL/GenBank/DDBJ databases">
        <authorList>
            <person name="Jaros S."/>
            <person name="Januszkiewicz K."/>
            <person name="Wedrychowicz H."/>
        </authorList>
    </citation>
    <scope>NUCLEOTIDE SEQUENCE [LARGE SCALE GENOMIC DNA]</scope>
    <source>
        <strain evidence="3">DSM 19859</strain>
    </source>
</reference>
<gene>
    <name evidence="2" type="ORF">DSM01_236</name>
    <name evidence="3" type="ORF">SAMN04487999_0943</name>
</gene>
<dbReference type="AlphaFoldDB" id="A0A1M5VXB1"/>
<evidence type="ECO:0000313" key="3">
    <source>
        <dbReference type="EMBL" id="SHH79624.1"/>
    </source>
</evidence>
<dbReference type="STRING" id="573501.SAMN04487999_0943"/>
<protein>
    <recommendedName>
        <fullName evidence="6">Outer membrane protein beta-barrel domain-containing protein</fullName>
    </recommendedName>
</protein>
<reference evidence="4" key="1">
    <citation type="submission" date="2016-11" db="EMBL/GenBank/DDBJ databases">
        <authorList>
            <person name="Varghese N."/>
            <person name="Submissions S."/>
        </authorList>
    </citation>
    <scope>NUCLEOTIDE SEQUENCE [LARGE SCALE GENOMIC DNA]</scope>
    <source>
        <strain evidence="4">DSM 19859</strain>
    </source>
</reference>
<proteinExistence type="predicted"/>
<reference evidence="2 5" key="3">
    <citation type="submission" date="2018-07" db="EMBL/GenBank/DDBJ databases">
        <title>Leeuwenhoekiella genomics.</title>
        <authorList>
            <person name="Tahon G."/>
            <person name="Willems A."/>
        </authorList>
    </citation>
    <scope>NUCLEOTIDE SEQUENCE [LARGE SCALE GENOMIC DNA]</scope>
    <source>
        <strain evidence="2 5">LMG 24856</strain>
    </source>
</reference>
<accession>A0A1M5VXB1</accession>